<reference evidence="5" key="1">
    <citation type="submission" date="2015-02" db="EMBL/GenBank/DDBJ databases">
        <title>Draft Genome of Frankia sp. CpI1-S.</title>
        <authorList>
            <person name="Oshone R.T."/>
            <person name="Ngom M."/>
            <person name="Ghodhbane-Gtari F."/>
            <person name="Gtari M."/>
            <person name="Morris K."/>
            <person name="Thomas K."/>
            <person name="Sen A."/>
            <person name="Tisa L.S."/>
        </authorList>
    </citation>
    <scope>NUCLEOTIDE SEQUENCE [LARGE SCALE GENOMIC DNA]</scope>
    <source>
        <strain evidence="5">CpI1-S</strain>
    </source>
</reference>
<keyword evidence="2" id="KW-0472">Membrane</keyword>
<evidence type="ECO:0000256" key="2">
    <source>
        <dbReference type="SAM" id="Phobius"/>
    </source>
</evidence>
<dbReference type="AlphaFoldDB" id="A0A0D8BDB0"/>
<feature type="region of interest" description="Disordered" evidence="1">
    <location>
        <begin position="30"/>
        <end position="51"/>
    </location>
</feature>
<protein>
    <submittedName>
        <fullName evidence="4">Bacterial PH domain</fullName>
    </submittedName>
</protein>
<keyword evidence="2" id="KW-1133">Transmembrane helix</keyword>
<evidence type="ECO:0000313" key="4">
    <source>
        <dbReference type="EMBL" id="KJE22191.1"/>
    </source>
</evidence>
<feature type="transmembrane region" description="Helical" evidence="2">
    <location>
        <begin position="62"/>
        <end position="82"/>
    </location>
</feature>
<evidence type="ECO:0000256" key="1">
    <source>
        <dbReference type="SAM" id="MobiDB-lite"/>
    </source>
</evidence>
<evidence type="ECO:0000313" key="5">
    <source>
        <dbReference type="Proteomes" id="UP000032545"/>
    </source>
</evidence>
<comment type="caution">
    <text evidence="4">The sequence shown here is derived from an EMBL/GenBank/DDBJ whole genome shotgun (WGS) entry which is preliminary data.</text>
</comment>
<reference evidence="4 5" key="2">
    <citation type="journal article" date="2016" name="Genome Announc.">
        <title>Permanent Draft Genome Sequences for Two Variants of Frankia sp. Strain CpI1, the First Frankia Strain Isolated from Root Nodules of Comptonia peregrina.</title>
        <authorList>
            <person name="Oshone R."/>
            <person name="Hurst S.G.IV."/>
            <person name="Abebe-Akele F."/>
            <person name="Simpson S."/>
            <person name="Morris K."/>
            <person name="Thomas W.K."/>
            <person name="Tisa L.S."/>
        </authorList>
    </citation>
    <scope>NUCLEOTIDE SEQUENCE [LARGE SCALE GENOMIC DNA]</scope>
    <source>
        <strain evidence="5">CpI1-S</strain>
    </source>
</reference>
<gene>
    <name evidence="4" type="ORF">FF36_03453</name>
</gene>
<dbReference type="Pfam" id="PF10756">
    <property type="entry name" value="bPH_6"/>
    <property type="match status" value="1"/>
</dbReference>
<proteinExistence type="predicted"/>
<evidence type="ECO:0000259" key="3">
    <source>
        <dbReference type="Pfam" id="PF10756"/>
    </source>
</evidence>
<accession>A0A0D8BDB0</accession>
<dbReference type="EMBL" id="JYFN01000026">
    <property type="protein sequence ID" value="KJE22191.1"/>
    <property type="molecule type" value="Genomic_DNA"/>
</dbReference>
<keyword evidence="5" id="KW-1185">Reference proteome</keyword>
<name>A0A0D8BDB0_9ACTN</name>
<sequence length="195" mass="20567">MVQAPRPPGNSAPISIARADRGRLGGMWLRGGVTTQPTGSGEPPGADHPPTSAAWSPPLWRVGLYALAGTAAALVAAVGPLAQRVGSLDAAGRLLVGVLAAGLWVLTLRDLLARPTLRVSPAGLDLVDGLRRRHLPWAAVLRVRAGTLTHNRRAVHLRTLEVETIDGPILLTRRQLGTDPGPVAEHVEEIRLRLG</sequence>
<dbReference type="Proteomes" id="UP000032545">
    <property type="component" value="Unassembled WGS sequence"/>
</dbReference>
<feature type="domain" description="Low molecular weight protein antigen 6 PH" evidence="3">
    <location>
        <begin position="114"/>
        <end position="191"/>
    </location>
</feature>
<dbReference type="InterPro" id="IPR019692">
    <property type="entry name" value="CFP-6_PH"/>
</dbReference>
<organism evidence="4 5">
    <name type="scientific">Frankia torreyi</name>
    <dbReference type="NCBI Taxonomy" id="1856"/>
    <lineage>
        <taxon>Bacteria</taxon>
        <taxon>Bacillati</taxon>
        <taxon>Actinomycetota</taxon>
        <taxon>Actinomycetes</taxon>
        <taxon>Frankiales</taxon>
        <taxon>Frankiaceae</taxon>
        <taxon>Frankia</taxon>
    </lineage>
</organism>
<keyword evidence="2" id="KW-0812">Transmembrane</keyword>
<dbReference type="PATRIC" id="fig|1502723.3.peg.2891"/>
<feature type="transmembrane region" description="Helical" evidence="2">
    <location>
        <begin position="94"/>
        <end position="112"/>
    </location>
</feature>